<dbReference type="SUPFAM" id="SSF52402">
    <property type="entry name" value="Adenine nucleotide alpha hydrolases-like"/>
    <property type="match status" value="1"/>
</dbReference>
<evidence type="ECO:0000259" key="2">
    <source>
        <dbReference type="SMART" id="SM00893"/>
    </source>
</evidence>
<evidence type="ECO:0000313" key="3">
    <source>
        <dbReference type="EMBL" id="QCT73004.1"/>
    </source>
</evidence>
<gene>
    <name evidence="3" type="ORF">CPZ25_017265</name>
</gene>
<dbReference type="PANTHER" id="PTHR21294:SF17">
    <property type="entry name" value="PROTEIN FIXA"/>
    <property type="match status" value="1"/>
</dbReference>
<dbReference type="Proteomes" id="UP000218387">
    <property type="component" value="Chromosome"/>
</dbReference>
<dbReference type="InterPro" id="IPR014730">
    <property type="entry name" value="ETF_a/b_N"/>
</dbReference>
<dbReference type="InterPro" id="IPR014729">
    <property type="entry name" value="Rossmann-like_a/b/a_fold"/>
</dbReference>
<dbReference type="SMART" id="SM00893">
    <property type="entry name" value="ETF"/>
    <property type="match status" value="1"/>
</dbReference>
<dbReference type="KEGG" id="emt:CPZ25_017265"/>
<proteinExistence type="predicted"/>
<sequence>MKIIVCIKQVPALSEASMDREKGVLVRTGENKINPYDLPAIETALRLREALGGEVTALTMGPESAEQALRTALAMTADHACLMSDRAFAGADVLMTARTLAQGIKALGGADLIICGQQTTDGDTAQVPFSLAEQLNIPVIGWVREIVSASEDRLEACQELTGRSCQVSGGLPLVLAVNPTICEARIPGLRAKLKAGRQVVQRLALSDLEQQDSETYGLSGSPTRVVRLFQPETTAKNPVLELTSSQSAALLLDVWKSVKEADE</sequence>
<dbReference type="AlphaFoldDB" id="A0A4P9CBK3"/>
<reference evidence="3 4" key="1">
    <citation type="submission" date="2018-05" db="EMBL/GenBank/DDBJ databases">
        <title>Genome comparison of Eubacterium sp.</title>
        <authorList>
            <person name="Feng Y."/>
            <person name="Sanchez-Andrea I."/>
            <person name="Stams A.J.M."/>
            <person name="De Vos W.M."/>
        </authorList>
    </citation>
    <scope>NUCLEOTIDE SEQUENCE [LARGE SCALE GENOMIC DNA]</scope>
    <source>
        <strain evidence="3 4">YI</strain>
    </source>
</reference>
<name>A0A4P9CBK3_EUBML</name>
<dbReference type="PIRSF" id="PIRSF000090">
    <property type="entry name" value="Beta-ETF"/>
    <property type="match status" value="1"/>
</dbReference>
<dbReference type="CDD" id="cd01714">
    <property type="entry name" value="ETF_beta"/>
    <property type="match status" value="1"/>
</dbReference>
<dbReference type="InterPro" id="IPR033948">
    <property type="entry name" value="ETF_beta_N"/>
</dbReference>
<dbReference type="EMBL" id="CP029487">
    <property type="protein sequence ID" value="QCT73004.1"/>
    <property type="molecule type" value="Genomic_DNA"/>
</dbReference>
<accession>A0A4P9CBK3</accession>
<organism evidence="3 4">
    <name type="scientific">Eubacterium maltosivorans</name>
    <dbReference type="NCBI Taxonomy" id="2041044"/>
    <lineage>
        <taxon>Bacteria</taxon>
        <taxon>Bacillati</taxon>
        <taxon>Bacillota</taxon>
        <taxon>Clostridia</taxon>
        <taxon>Eubacteriales</taxon>
        <taxon>Eubacteriaceae</taxon>
        <taxon>Eubacterium</taxon>
    </lineage>
</organism>
<dbReference type="Gene3D" id="3.40.50.620">
    <property type="entry name" value="HUPs"/>
    <property type="match status" value="1"/>
</dbReference>
<evidence type="ECO:0000256" key="1">
    <source>
        <dbReference type="ARBA" id="ARBA00042002"/>
    </source>
</evidence>
<dbReference type="PANTHER" id="PTHR21294">
    <property type="entry name" value="ELECTRON TRANSFER FLAVOPROTEIN BETA-SUBUNIT"/>
    <property type="match status" value="1"/>
</dbReference>
<protein>
    <recommendedName>
        <fullName evidence="1">Electron transfer flavoprotein small subunit</fullName>
    </recommendedName>
</protein>
<dbReference type="GO" id="GO:0009055">
    <property type="term" value="F:electron transfer activity"/>
    <property type="evidence" value="ECO:0007669"/>
    <property type="project" value="InterPro"/>
</dbReference>
<dbReference type="RefSeq" id="WP_096920081.1">
    <property type="nucleotide sequence ID" value="NZ_CP029487.1"/>
</dbReference>
<keyword evidence="4" id="KW-1185">Reference proteome</keyword>
<feature type="domain" description="Electron transfer flavoprotein alpha/beta-subunit N-terminal" evidence="2">
    <location>
        <begin position="22"/>
        <end position="212"/>
    </location>
</feature>
<dbReference type="Pfam" id="PF01012">
    <property type="entry name" value="ETF"/>
    <property type="match status" value="1"/>
</dbReference>
<dbReference type="InterPro" id="IPR012255">
    <property type="entry name" value="ETF_b"/>
</dbReference>
<evidence type="ECO:0000313" key="4">
    <source>
        <dbReference type="Proteomes" id="UP000218387"/>
    </source>
</evidence>